<organism evidence="17 18">
    <name type="scientific">Dioscorea cayennensis subsp. rotundata</name>
    <name type="common">White Guinea yam</name>
    <name type="synonym">Dioscorea rotundata</name>
    <dbReference type="NCBI Taxonomy" id="55577"/>
    <lineage>
        <taxon>Eukaryota</taxon>
        <taxon>Viridiplantae</taxon>
        <taxon>Streptophyta</taxon>
        <taxon>Embryophyta</taxon>
        <taxon>Tracheophyta</taxon>
        <taxon>Spermatophyta</taxon>
        <taxon>Magnoliopsida</taxon>
        <taxon>Liliopsida</taxon>
        <taxon>Dioscoreales</taxon>
        <taxon>Dioscoreaceae</taxon>
        <taxon>Dioscorea</taxon>
    </lineage>
</organism>
<reference evidence="17" key="1">
    <citation type="submission" date="2025-05" db="UniProtKB">
        <authorList>
            <consortium name="RefSeq"/>
        </authorList>
    </citation>
    <scope>NUCLEOTIDE SEQUENCE [LARGE SCALE GENOMIC DNA]</scope>
</reference>
<evidence type="ECO:0000256" key="5">
    <source>
        <dbReference type="ARBA" id="ARBA00023004"/>
    </source>
</evidence>
<evidence type="ECO:0000313" key="17">
    <source>
        <dbReference type="Proteomes" id="UP001515500"/>
    </source>
</evidence>
<dbReference type="InterPro" id="IPR011005">
    <property type="entry name" value="Dihydropteroate_synth-like_sf"/>
</dbReference>
<evidence type="ECO:0000256" key="4">
    <source>
        <dbReference type="ARBA" id="ARBA00023002"/>
    </source>
</evidence>
<keyword evidence="3" id="KW-0479">Metal-binding</keyword>
<dbReference type="Pfam" id="PF04551">
    <property type="entry name" value="GcpE"/>
    <property type="match status" value="1"/>
</dbReference>
<accession>A0AB40BSW0</accession>
<dbReference type="InterPro" id="IPR045854">
    <property type="entry name" value="NO2/SO3_Rdtase_4Fe4S_sf"/>
</dbReference>
<dbReference type="PIRSF" id="PIRSF037336">
    <property type="entry name" value="IspG_like"/>
    <property type="match status" value="1"/>
</dbReference>
<dbReference type="Proteomes" id="UP001515500">
    <property type="component" value="Chromosome 1"/>
</dbReference>
<dbReference type="GO" id="GO:0009507">
    <property type="term" value="C:chloroplast"/>
    <property type="evidence" value="ECO:0007669"/>
    <property type="project" value="TreeGrafter"/>
</dbReference>
<dbReference type="Gene3D" id="3.30.413.10">
    <property type="entry name" value="Sulfite Reductase Hemoprotein, domain 1"/>
    <property type="match status" value="1"/>
</dbReference>
<evidence type="ECO:0000256" key="11">
    <source>
        <dbReference type="ARBA" id="ARBA00067018"/>
    </source>
</evidence>
<evidence type="ECO:0000256" key="1">
    <source>
        <dbReference type="ARBA" id="ARBA00001966"/>
    </source>
</evidence>
<gene>
    <name evidence="18" type="primary">LOC120265760</name>
</gene>
<dbReference type="InterPro" id="IPR058579">
    <property type="entry name" value="IspG_C"/>
</dbReference>
<keyword evidence="6" id="KW-0411">Iron-sulfur</keyword>
<dbReference type="PANTHER" id="PTHR30454">
    <property type="entry name" value="4-HYDROXY-3-METHYLBUT-2-EN-1-YL DIPHOSPHATE SYNTHASE"/>
    <property type="match status" value="1"/>
</dbReference>
<dbReference type="FunFam" id="3.30.413.10:FF:000006">
    <property type="entry name" value="4-hydroxy-3-methylbut-2-en-1-yl diphosphate synthase (flavodoxin)"/>
    <property type="match status" value="1"/>
</dbReference>
<name>A0AB40BSW0_DIOCR</name>
<evidence type="ECO:0000256" key="2">
    <source>
        <dbReference type="ARBA" id="ARBA00022485"/>
    </source>
</evidence>
<dbReference type="HAMAP" id="MF_00159">
    <property type="entry name" value="IspG"/>
    <property type="match status" value="1"/>
</dbReference>
<sequence>MAAAGFAPASLPSLRSGESGLGFAKSVDFTKVAFAADSRKIVSISRRTKAPSITNSAGSGSDTVELEPASQGSPLLVPRQKYCESVHNTVRRRTRTVMVGNVALGSQHPIRIQTMTTSDTKDVAKTVEEVMRIADKGADLVRITVQGKKEADACFDIKNSLVQKNYNIPLVADIHFAPSVALRVAECFDKIRVNPGNFADRRAQFEKLEYTDEDYQKELEHIEKVFSPLVEKCKKYGRAMRIGTNHGSLSDRIMSYHGDSPRGMVESAFEFARICRKLDFHNFVFSMKASNPVVMVEAYRLLVAEMYVQGWDYPLHLGVTEAGEGEDGRMKSAIGIGTLLQDGLGDTIRVSLTEPPEEEIDPCRRLANLGTQAANLHKGVVPFEEKHRHYFDFQRRTVQLPMQKEGEEVDYRGVLHRDGSVLMSVSLDQLKTPELLYRSLATKLVVGMPFKDLATVDSILLRELPSTEDIDSRLALKRLVDISMGILTPLSEQLTKPLPHAIALINLKELSSGAHKLLPEGTRLAVTVRGDEPYEELDILKDVDMTMLLHNPPYSEEKIGRVHAGRRLFEYLQDNNLNVPVIHHLQFPTGTHRDDLVIGAGSNAGALLVDGLGDGVLLEAPDQDFDFLRSTSFNLLQGCRMRNTKTEYVSCPSCGRTLFDLQEVSAQIREKTSHLPGVSIAIMGCIVNGPGEMADADFGYVGGTPGKIDLYVGKTVVKRGIAMEQAPDALIQLIKDNGRWVDPPADE</sequence>
<protein>
    <recommendedName>
        <fullName evidence="12">4-hydroxy-3-methylbut-2-en-1-yl diphosphate synthase (ferredoxin), chloroplastic</fullName>
        <ecNumber evidence="11">1.17.7.1</ecNumber>
    </recommendedName>
    <alternativeName>
        <fullName evidence="13">1-hydroxy-2-methyl-2-(E)-butenyl 4-diphosphate synthase</fullName>
    </alternativeName>
</protein>
<dbReference type="GO" id="GO:0046429">
    <property type="term" value="F:4-hydroxy-3-methylbut-2-en-1-yl diphosphate synthase activity (ferredoxin)"/>
    <property type="evidence" value="ECO:0007669"/>
    <property type="project" value="UniProtKB-EC"/>
</dbReference>
<feature type="domain" description="IspG TIM-barrel" evidence="15">
    <location>
        <begin position="94"/>
        <end position="363"/>
    </location>
</feature>
<evidence type="ECO:0000256" key="9">
    <source>
        <dbReference type="ARBA" id="ARBA00060620"/>
    </source>
</evidence>
<evidence type="ECO:0000256" key="12">
    <source>
        <dbReference type="ARBA" id="ARBA00072132"/>
    </source>
</evidence>
<feature type="compositionally biased region" description="Polar residues" evidence="14">
    <location>
        <begin position="51"/>
        <end position="62"/>
    </location>
</feature>
<keyword evidence="5" id="KW-0408">Iron</keyword>
<dbReference type="EC" id="1.17.7.1" evidence="11"/>
<keyword evidence="17" id="KW-1185">Reference proteome</keyword>
<keyword evidence="7" id="KW-0414">Isoprene biosynthesis</keyword>
<evidence type="ECO:0000256" key="13">
    <source>
        <dbReference type="ARBA" id="ARBA00083306"/>
    </source>
</evidence>
<dbReference type="FunFam" id="3.20.20.20:FF:000005">
    <property type="entry name" value="4-hydroxy-3-methylbut-2-en-1-yl diphosphate synthase (flavodoxin)"/>
    <property type="match status" value="1"/>
</dbReference>
<dbReference type="InterPro" id="IPR004588">
    <property type="entry name" value="IspG_bac-typ"/>
</dbReference>
<evidence type="ECO:0000259" key="15">
    <source>
        <dbReference type="Pfam" id="PF04551"/>
    </source>
</evidence>
<dbReference type="SUPFAM" id="SSF56014">
    <property type="entry name" value="Nitrite and sulphite reductase 4Fe-4S domain-like"/>
    <property type="match status" value="1"/>
</dbReference>
<evidence type="ECO:0000256" key="7">
    <source>
        <dbReference type="ARBA" id="ARBA00023229"/>
    </source>
</evidence>
<dbReference type="GO" id="GO:0005506">
    <property type="term" value="F:iron ion binding"/>
    <property type="evidence" value="ECO:0007669"/>
    <property type="project" value="InterPro"/>
</dbReference>
<dbReference type="InterPro" id="IPR058578">
    <property type="entry name" value="IspG_TIM"/>
</dbReference>
<dbReference type="InterPro" id="IPR017178">
    <property type="entry name" value="IspG_atypical"/>
</dbReference>
<evidence type="ECO:0000313" key="18">
    <source>
        <dbReference type="RefSeq" id="XP_039129661.1"/>
    </source>
</evidence>
<dbReference type="Gene3D" id="3.20.20.20">
    <property type="entry name" value="Dihydropteroate synthase-like"/>
    <property type="match status" value="1"/>
</dbReference>
<evidence type="ECO:0000256" key="3">
    <source>
        <dbReference type="ARBA" id="ARBA00022723"/>
    </source>
</evidence>
<feature type="domain" description="IspG C-terminal" evidence="16">
    <location>
        <begin position="647"/>
        <end position="735"/>
    </location>
</feature>
<evidence type="ECO:0000256" key="14">
    <source>
        <dbReference type="SAM" id="MobiDB-lite"/>
    </source>
</evidence>
<feature type="region of interest" description="Disordered" evidence="14">
    <location>
        <begin position="47"/>
        <end position="71"/>
    </location>
</feature>
<dbReference type="GO" id="GO:0051539">
    <property type="term" value="F:4 iron, 4 sulfur cluster binding"/>
    <property type="evidence" value="ECO:0007669"/>
    <property type="project" value="UniProtKB-KW"/>
</dbReference>
<comment type="similarity">
    <text evidence="10">Belongs to the IspG family.</text>
</comment>
<comment type="cofactor">
    <cofactor evidence="1">
        <name>[4Fe-4S] cluster</name>
        <dbReference type="ChEBI" id="CHEBI:49883"/>
    </cofactor>
</comment>
<dbReference type="PANTHER" id="PTHR30454:SF0">
    <property type="entry name" value="4-HYDROXY-3-METHYLBUT-2-EN-1-YL DIPHOSPHATE SYNTHASE (FERREDOXIN), CHLOROPLASTIC"/>
    <property type="match status" value="1"/>
</dbReference>
<evidence type="ECO:0000256" key="8">
    <source>
        <dbReference type="ARBA" id="ARBA00051119"/>
    </source>
</evidence>
<keyword evidence="4" id="KW-0560">Oxidoreductase</keyword>
<dbReference type="GO" id="GO:0016114">
    <property type="term" value="P:terpenoid biosynthetic process"/>
    <property type="evidence" value="ECO:0007669"/>
    <property type="project" value="InterPro"/>
</dbReference>
<dbReference type="RefSeq" id="XP_039129661.1">
    <property type="nucleotide sequence ID" value="XM_039273727.1"/>
</dbReference>
<dbReference type="GO" id="GO:0019288">
    <property type="term" value="P:isopentenyl diphosphate biosynthetic process, methylerythritol 4-phosphate pathway"/>
    <property type="evidence" value="ECO:0007669"/>
    <property type="project" value="TreeGrafter"/>
</dbReference>
<evidence type="ECO:0000256" key="6">
    <source>
        <dbReference type="ARBA" id="ARBA00023014"/>
    </source>
</evidence>
<dbReference type="Pfam" id="PF26540">
    <property type="entry name" value="GcpE_C"/>
    <property type="match status" value="1"/>
</dbReference>
<evidence type="ECO:0000259" key="16">
    <source>
        <dbReference type="Pfam" id="PF26540"/>
    </source>
</evidence>
<dbReference type="AlphaFoldDB" id="A0AB40BSW0"/>
<comment type="catalytic activity">
    <reaction evidence="8">
        <text>(2E)-4-hydroxy-3-methylbut-2-enyl diphosphate + 2 oxidized [2Fe-2S]-[ferredoxin] + H2O = 2-C-methyl-D-erythritol 2,4-cyclic diphosphate + 2 reduced [2Fe-2S]-[ferredoxin] + H(+)</text>
        <dbReference type="Rhea" id="RHEA:26119"/>
        <dbReference type="Rhea" id="RHEA-COMP:10000"/>
        <dbReference type="Rhea" id="RHEA-COMP:10001"/>
        <dbReference type="ChEBI" id="CHEBI:15377"/>
        <dbReference type="ChEBI" id="CHEBI:15378"/>
        <dbReference type="ChEBI" id="CHEBI:33737"/>
        <dbReference type="ChEBI" id="CHEBI:33738"/>
        <dbReference type="ChEBI" id="CHEBI:58483"/>
        <dbReference type="ChEBI" id="CHEBI:128753"/>
        <dbReference type="EC" id="1.17.7.1"/>
    </reaction>
</comment>
<evidence type="ECO:0000256" key="10">
    <source>
        <dbReference type="ARBA" id="ARBA00061554"/>
    </source>
</evidence>
<keyword evidence="2" id="KW-0004">4Fe-4S</keyword>
<dbReference type="GeneID" id="120265760"/>
<reference evidence="18" key="2">
    <citation type="submission" date="2025-08" db="UniProtKB">
        <authorList>
            <consortium name="RefSeq"/>
        </authorList>
    </citation>
    <scope>IDENTIFICATION</scope>
</reference>
<dbReference type="NCBIfam" id="TIGR00612">
    <property type="entry name" value="ispG_gcpE"/>
    <property type="match status" value="1"/>
</dbReference>
<comment type="pathway">
    <text evidence="9">Isoprenoid biosynthesis; isopentenyl diphosphate biosynthesis via DXP pathway; isopentenyl diphosphate from 1-deoxy-D-xylulose 5-phosphate: step 5/6.</text>
</comment>
<proteinExistence type="inferred from homology"/>